<dbReference type="InterPro" id="IPR039650">
    <property type="entry name" value="HdrA-like"/>
</dbReference>
<keyword evidence="5" id="KW-0274">FAD</keyword>
<dbReference type="EMBL" id="MNYI01000210">
    <property type="protein sequence ID" value="OIP37428.1"/>
    <property type="molecule type" value="Genomic_DNA"/>
</dbReference>
<dbReference type="STRING" id="1817895.AUJ95_08140"/>
<evidence type="ECO:0000256" key="2">
    <source>
        <dbReference type="ARBA" id="ARBA00006561"/>
    </source>
</evidence>
<feature type="domain" description="4Fe-4S ferredoxin-type" evidence="9">
    <location>
        <begin position="577"/>
        <end position="606"/>
    </location>
</feature>
<dbReference type="GO" id="GO:0051539">
    <property type="term" value="F:4 iron, 4 sulfur cluster binding"/>
    <property type="evidence" value="ECO:0007669"/>
    <property type="project" value="UniProtKB-KW"/>
</dbReference>
<evidence type="ECO:0000256" key="8">
    <source>
        <dbReference type="ARBA" id="ARBA00023014"/>
    </source>
</evidence>
<dbReference type="PROSITE" id="PS00198">
    <property type="entry name" value="4FE4S_FER_1"/>
    <property type="match status" value="2"/>
</dbReference>
<evidence type="ECO:0000256" key="7">
    <source>
        <dbReference type="ARBA" id="ARBA00023004"/>
    </source>
</evidence>
<feature type="domain" description="4Fe-4S ferredoxin-type" evidence="9">
    <location>
        <begin position="615"/>
        <end position="644"/>
    </location>
</feature>
<reference evidence="10 11" key="1">
    <citation type="journal article" date="2016" name="Environ. Microbiol.">
        <title>Genomic resolution of a cold subsurface aquifer community provides metabolic insights for novel microbes adapted to high CO concentrations.</title>
        <authorList>
            <person name="Probst A.J."/>
            <person name="Castelle C.J."/>
            <person name="Singh A."/>
            <person name="Brown C.T."/>
            <person name="Anantharaman K."/>
            <person name="Sharon I."/>
            <person name="Hug L.A."/>
            <person name="Burstein D."/>
            <person name="Emerson J.B."/>
            <person name="Thomas B.C."/>
            <person name="Banfield J.F."/>
        </authorList>
    </citation>
    <scope>NUCLEOTIDE SEQUENCE [LARGE SCALE GENOMIC DNA]</scope>
    <source>
        <strain evidence="10">CG2_30_40_21</strain>
    </source>
</reference>
<name>A0A1J5DMX8_9BACT</name>
<evidence type="ECO:0000313" key="10">
    <source>
        <dbReference type="EMBL" id="OIP37428.1"/>
    </source>
</evidence>
<keyword evidence="7" id="KW-0408">Iron</keyword>
<dbReference type="GO" id="GO:0046872">
    <property type="term" value="F:metal ion binding"/>
    <property type="evidence" value="ECO:0007669"/>
    <property type="project" value="UniProtKB-KW"/>
</dbReference>
<dbReference type="Gene3D" id="3.30.70.20">
    <property type="match status" value="2"/>
</dbReference>
<dbReference type="Gene3D" id="3.50.50.60">
    <property type="entry name" value="FAD/NAD(P)-binding domain"/>
    <property type="match status" value="1"/>
</dbReference>
<dbReference type="GO" id="GO:0016491">
    <property type="term" value="F:oxidoreductase activity"/>
    <property type="evidence" value="ECO:0007669"/>
    <property type="project" value="UniProtKB-KW"/>
</dbReference>
<dbReference type="SUPFAM" id="SSF51971">
    <property type="entry name" value="Nucleotide-binding domain"/>
    <property type="match status" value="1"/>
</dbReference>
<keyword evidence="4" id="KW-0479">Metal-binding</keyword>
<comment type="cofactor">
    <cofactor evidence="1">
        <name>FAD</name>
        <dbReference type="ChEBI" id="CHEBI:57692"/>
    </cofactor>
</comment>
<dbReference type="InterPro" id="IPR036188">
    <property type="entry name" value="FAD/NAD-bd_sf"/>
</dbReference>
<organism evidence="10 11">
    <name type="scientific">Candidatus Desantisbacteria bacterium CG2_30_40_21</name>
    <dbReference type="NCBI Taxonomy" id="1817895"/>
    <lineage>
        <taxon>Bacteria</taxon>
        <taxon>Candidatus Desantisiibacteriota</taxon>
    </lineage>
</organism>
<protein>
    <submittedName>
        <fullName evidence="10">Disulfide reductase</fullName>
    </submittedName>
</protein>
<dbReference type="Proteomes" id="UP000183085">
    <property type="component" value="Unassembled WGS sequence"/>
</dbReference>
<dbReference type="PROSITE" id="PS51379">
    <property type="entry name" value="4FE4S_FER_2"/>
    <property type="match status" value="4"/>
</dbReference>
<evidence type="ECO:0000256" key="3">
    <source>
        <dbReference type="ARBA" id="ARBA00022485"/>
    </source>
</evidence>
<dbReference type="SUPFAM" id="SSF54862">
    <property type="entry name" value="4Fe-4S ferredoxins"/>
    <property type="match status" value="2"/>
</dbReference>
<feature type="domain" description="4Fe-4S ferredoxin-type" evidence="9">
    <location>
        <begin position="283"/>
        <end position="317"/>
    </location>
</feature>
<evidence type="ECO:0000256" key="5">
    <source>
        <dbReference type="ARBA" id="ARBA00022827"/>
    </source>
</evidence>
<sequence>MTRIGVFICHCGSNIAGVVEIERVVEAAKTLPGVQVSMDYKYMCSDPGQNLIINTIKEQALTGVVVGSCSPRMHERTFRATVERAGLNPYMLEIANIREHVSWVHSDNKEAATDKAIKLIEMAVAKARRNEPISKMFVPIEKRALVIGGGIAGIQAALDIAEAGFLVTLVEKEPSIGGRMAQLDKTFPTLDCSACILTPKMVAASQNKNITLMTYSEIVQVHGVIGNFDITIKKKARLINASKCIGCGICTQKCPSKKALSEFNERLEVRKAIYTPFPQAVPNIPVIDKTACTYFQTGKCKVCEKVCPAGAIDYSQEDEIITEKFGAIVIATGFDIYDHSHYGEYGYGEFKDVITSLQFERLINSSGPTDGHVSRPSDGKDPKIIVFIQCVGSRDDSKCRPYCSRVCCMYTAKQAMLLRDHYPETQSFVFYMDIRAGGKGYEEFVQKAQNEYGVIYLRGRVSRIYEKKDKLIVKGADTLSGRQVEIEADLVVLANGLEPKKDAKNLAQLFHVSYDQYGFYNELHPKLAPVETAISGVFLAGTCQGPKDIPDTVAQASASAAKVIGLLSKEKMEVEPMISIVNQILCSGCETCFNVCPYKAIEMEDKEVTRGNLRHVAKVLESVCKGCGACVGSCYSKAIDLKGFTNRQMMEEIKVLTQG</sequence>
<dbReference type="Pfam" id="PF12838">
    <property type="entry name" value="Fer4_7"/>
    <property type="match status" value="1"/>
</dbReference>
<dbReference type="Gene3D" id="3.40.50.720">
    <property type="entry name" value="NAD(P)-binding Rossmann-like Domain"/>
    <property type="match status" value="1"/>
</dbReference>
<dbReference type="Pfam" id="PF00037">
    <property type="entry name" value="Fer4"/>
    <property type="match status" value="1"/>
</dbReference>
<keyword evidence="8" id="KW-0411">Iron-sulfur</keyword>
<dbReference type="AlphaFoldDB" id="A0A1J5DMX8"/>
<evidence type="ECO:0000256" key="1">
    <source>
        <dbReference type="ARBA" id="ARBA00001974"/>
    </source>
</evidence>
<dbReference type="InterPro" id="IPR017896">
    <property type="entry name" value="4Fe4S_Fe-S-bd"/>
</dbReference>
<comment type="similarity">
    <text evidence="2">Belongs to the HdrA family.</text>
</comment>
<keyword evidence="6" id="KW-0560">Oxidoreductase</keyword>
<evidence type="ECO:0000259" key="9">
    <source>
        <dbReference type="PROSITE" id="PS51379"/>
    </source>
</evidence>
<gene>
    <name evidence="10" type="ORF">AUJ95_08140</name>
</gene>
<feature type="domain" description="4Fe-4S ferredoxin-type" evidence="9">
    <location>
        <begin position="235"/>
        <end position="266"/>
    </location>
</feature>
<keyword evidence="5" id="KW-0285">Flavoprotein</keyword>
<dbReference type="InterPro" id="IPR017900">
    <property type="entry name" value="4Fe4S_Fe_S_CS"/>
</dbReference>
<evidence type="ECO:0000256" key="4">
    <source>
        <dbReference type="ARBA" id="ARBA00022723"/>
    </source>
</evidence>
<dbReference type="PANTHER" id="PTHR43498">
    <property type="entry name" value="FERREDOXIN:COB-COM HETERODISULFIDE REDUCTASE SUBUNIT A"/>
    <property type="match status" value="1"/>
</dbReference>
<dbReference type="PANTHER" id="PTHR43498:SF1">
    <property type="entry name" value="COB--COM HETERODISULFIDE REDUCTASE IRON-SULFUR SUBUNIT A"/>
    <property type="match status" value="1"/>
</dbReference>
<accession>A0A1J5DMX8</accession>
<evidence type="ECO:0000256" key="6">
    <source>
        <dbReference type="ARBA" id="ARBA00023002"/>
    </source>
</evidence>
<evidence type="ECO:0000313" key="11">
    <source>
        <dbReference type="Proteomes" id="UP000183085"/>
    </source>
</evidence>
<proteinExistence type="inferred from homology"/>
<comment type="caution">
    <text evidence="10">The sequence shown here is derived from an EMBL/GenBank/DDBJ whole genome shotgun (WGS) entry which is preliminary data.</text>
</comment>
<dbReference type="Pfam" id="PF12831">
    <property type="entry name" value="FAD_oxidored"/>
    <property type="match status" value="1"/>
</dbReference>
<keyword evidence="3" id="KW-0004">4Fe-4S</keyword>